<accession>A0A7G6VW80</accession>
<name>A0A7G6VW80_9SPHN</name>
<sequence>MHYIRTAEAMARVLNSQLEPQLYTILTEHKERLAAYYDFPFEGLAEFLIVERVDTLAETENTYGRRLVENDTFVMPVELAFRHTNWIEVIFILSDDGFGLVLLVETGEGADPLLLSACQHALLEHENFDPGHDG</sequence>
<proteinExistence type="predicted"/>
<evidence type="ECO:0000313" key="2">
    <source>
        <dbReference type="Proteomes" id="UP000515297"/>
    </source>
</evidence>
<dbReference type="EMBL" id="CP060052">
    <property type="protein sequence ID" value="QNE05995.1"/>
    <property type="molecule type" value="Genomic_DNA"/>
</dbReference>
<gene>
    <name evidence="1" type="ORF">H4O24_04945</name>
</gene>
<dbReference type="AlphaFoldDB" id="A0A7G6VW80"/>
<dbReference type="RefSeq" id="WP_185885038.1">
    <property type="nucleotide sequence ID" value="NZ_CP060052.1"/>
</dbReference>
<protein>
    <submittedName>
        <fullName evidence="1">Uncharacterized protein</fullName>
    </submittedName>
</protein>
<reference evidence="1 2" key="1">
    <citation type="submission" date="2020-08" db="EMBL/GenBank/DDBJ databases">
        <authorList>
            <person name="Liu G."/>
            <person name="Sun C."/>
        </authorList>
    </citation>
    <scope>NUCLEOTIDE SEQUENCE [LARGE SCALE GENOMIC DNA]</scope>
    <source>
        <strain evidence="1 2">OT19</strain>
    </source>
</reference>
<organism evidence="1 2">
    <name type="scientific">Croceicoccus marinus</name>
    <dbReference type="NCBI Taxonomy" id="450378"/>
    <lineage>
        <taxon>Bacteria</taxon>
        <taxon>Pseudomonadati</taxon>
        <taxon>Pseudomonadota</taxon>
        <taxon>Alphaproteobacteria</taxon>
        <taxon>Sphingomonadales</taxon>
        <taxon>Erythrobacteraceae</taxon>
        <taxon>Croceicoccus</taxon>
    </lineage>
</organism>
<evidence type="ECO:0000313" key="1">
    <source>
        <dbReference type="EMBL" id="QNE05995.1"/>
    </source>
</evidence>
<dbReference type="Proteomes" id="UP000515297">
    <property type="component" value="Chromosome"/>
</dbReference>